<feature type="compositionally biased region" description="Basic residues" evidence="1">
    <location>
        <begin position="172"/>
        <end position="185"/>
    </location>
</feature>
<name>J9FIT3_WUCBA</name>
<evidence type="ECO:0000259" key="2">
    <source>
        <dbReference type="Pfam" id="PF07714"/>
    </source>
</evidence>
<dbReference type="AlphaFoldDB" id="J9FIT3"/>
<evidence type="ECO:0000313" key="4">
    <source>
        <dbReference type="Proteomes" id="UP000004810"/>
    </source>
</evidence>
<dbReference type="GO" id="GO:0004672">
    <property type="term" value="F:protein kinase activity"/>
    <property type="evidence" value="ECO:0007669"/>
    <property type="project" value="InterPro"/>
</dbReference>
<feature type="domain" description="Serine-threonine/tyrosine-protein kinase catalytic" evidence="2">
    <location>
        <begin position="2"/>
        <end position="45"/>
    </location>
</feature>
<dbReference type="InterPro" id="IPR001245">
    <property type="entry name" value="Ser-Thr/Tyr_kinase_cat_dom"/>
</dbReference>
<dbReference type="Proteomes" id="UP000004810">
    <property type="component" value="Unassembled WGS sequence"/>
</dbReference>
<gene>
    <name evidence="3" type="ORF">WUBG_01833</name>
</gene>
<feature type="compositionally biased region" description="Polar residues" evidence="1">
    <location>
        <begin position="137"/>
        <end position="146"/>
    </location>
</feature>
<comment type="caution">
    <text evidence="3">The sequence shown here is derived from an EMBL/GenBank/DDBJ whole genome shotgun (WGS) entry which is preliminary data.</text>
</comment>
<dbReference type="SUPFAM" id="SSF56112">
    <property type="entry name" value="Protein kinase-like (PK-like)"/>
    <property type="match status" value="1"/>
</dbReference>
<evidence type="ECO:0000256" key="1">
    <source>
        <dbReference type="SAM" id="MobiDB-lite"/>
    </source>
</evidence>
<dbReference type="Gene3D" id="1.10.510.10">
    <property type="entry name" value="Transferase(Phosphotransferase) domain 1"/>
    <property type="match status" value="1"/>
</dbReference>
<proteinExistence type="predicted"/>
<protein>
    <recommendedName>
        <fullName evidence="2">Serine-threonine/tyrosine-protein kinase catalytic domain-containing protein</fullName>
    </recommendedName>
</protein>
<accession>J9FIT3</accession>
<feature type="region of interest" description="Disordered" evidence="1">
    <location>
        <begin position="78"/>
        <end position="152"/>
    </location>
</feature>
<dbReference type="InterPro" id="IPR011009">
    <property type="entry name" value="Kinase-like_dom_sf"/>
</dbReference>
<dbReference type="EMBL" id="ADBV01000446">
    <property type="protein sequence ID" value="EJW87254.1"/>
    <property type="molecule type" value="Genomic_DNA"/>
</dbReference>
<feature type="region of interest" description="Disordered" evidence="1">
    <location>
        <begin position="165"/>
        <end position="229"/>
    </location>
</feature>
<evidence type="ECO:0000313" key="3">
    <source>
        <dbReference type="EMBL" id="EJW87254.1"/>
    </source>
</evidence>
<feature type="compositionally biased region" description="Low complexity" evidence="1">
    <location>
        <begin position="188"/>
        <end position="211"/>
    </location>
</feature>
<organism evidence="3 4">
    <name type="scientific">Wuchereria bancrofti</name>
    <dbReference type="NCBI Taxonomy" id="6293"/>
    <lineage>
        <taxon>Eukaryota</taxon>
        <taxon>Metazoa</taxon>
        <taxon>Ecdysozoa</taxon>
        <taxon>Nematoda</taxon>
        <taxon>Chromadorea</taxon>
        <taxon>Rhabditida</taxon>
        <taxon>Spirurina</taxon>
        <taxon>Spiruromorpha</taxon>
        <taxon>Filarioidea</taxon>
        <taxon>Onchocercidae</taxon>
        <taxon>Wuchereria</taxon>
    </lineage>
</organism>
<reference evidence="4" key="1">
    <citation type="submission" date="2012-08" db="EMBL/GenBank/DDBJ databases">
        <title>The Genome Sequence of Wuchereria bancrofti.</title>
        <authorList>
            <person name="Nutman T.B."/>
            <person name="Fink D.L."/>
            <person name="Russ C."/>
            <person name="Young S."/>
            <person name="Zeng Q."/>
            <person name="Koehrsen M."/>
            <person name="Alvarado L."/>
            <person name="Berlin A."/>
            <person name="Chapman S.B."/>
            <person name="Chen Z."/>
            <person name="Freedman E."/>
            <person name="Gellesch M."/>
            <person name="Goldberg J."/>
            <person name="Griggs A."/>
            <person name="Gujja S."/>
            <person name="Heilman E.R."/>
            <person name="Heiman D."/>
            <person name="Hepburn T."/>
            <person name="Howarth C."/>
            <person name="Jen D."/>
            <person name="Larson L."/>
            <person name="Lewis B."/>
            <person name="Mehta T."/>
            <person name="Park D."/>
            <person name="Pearson M."/>
            <person name="Roberts A."/>
            <person name="Saif S."/>
            <person name="Shea T."/>
            <person name="Shenoy N."/>
            <person name="Sisk P."/>
            <person name="Stolte C."/>
            <person name="Sykes S."/>
            <person name="Walk T."/>
            <person name="White J."/>
            <person name="Yandava C."/>
            <person name="Haas B."/>
            <person name="Henn M.R."/>
            <person name="Nusbaum C."/>
            <person name="Birren B."/>
        </authorList>
    </citation>
    <scope>NUCLEOTIDE SEQUENCE [LARGE SCALE GENOMIC DNA]</scope>
    <source>
        <strain evidence="4">NA</strain>
    </source>
</reference>
<dbReference type="Pfam" id="PF07714">
    <property type="entry name" value="PK_Tyr_Ser-Thr"/>
    <property type="match status" value="1"/>
</dbReference>
<sequence length="229" mass="25686">MSFVKNGGKPEKPQFCPDEIFTIVERAWVYDPEERPRFADLLPELEALRGCPLYQEDTPYPPNCSSLRTDSNFELSFNSNISRGESGHSGSVRFDKSDNPSAKKQGRPSILRSLRRERSRPPSNLADLEAGNRRSRSMNSVTNDMDSSTRDCDEEYDDSIFISNGCYEVPKKPHSKKSQLNRSKQRASEPSNRSPASSSSSPYSSPRTPSSGNSDIPSIYIRPARVSRV</sequence>